<keyword evidence="3" id="KW-0238">DNA-binding</keyword>
<evidence type="ECO:0000259" key="7">
    <source>
        <dbReference type="PROSITE" id="PS50863"/>
    </source>
</evidence>
<dbReference type="PANTHER" id="PTHR31140">
    <property type="entry name" value="B3 DOMAIN-CONTAINING TRANSCRIPTION FACTOR ABI3"/>
    <property type="match status" value="1"/>
</dbReference>
<accession>A0A426YGF5</accession>
<evidence type="ECO:0000256" key="4">
    <source>
        <dbReference type="ARBA" id="ARBA00023163"/>
    </source>
</evidence>
<feature type="domain" description="TF-B3" evidence="7">
    <location>
        <begin position="36"/>
        <end position="141"/>
    </location>
</feature>
<dbReference type="GO" id="GO:0003677">
    <property type="term" value="F:DNA binding"/>
    <property type="evidence" value="ECO:0007669"/>
    <property type="project" value="UniProtKB-KW"/>
</dbReference>
<dbReference type="PROSITE" id="PS50863">
    <property type="entry name" value="B3"/>
    <property type="match status" value="1"/>
</dbReference>
<dbReference type="EMBL" id="AMZH03012547">
    <property type="protein sequence ID" value="RRT50831.1"/>
    <property type="molecule type" value="Genomic_DNA"/>
</dbReference>
<evidence type="ECO:0000256" key="1">
    <source>
        <dbReference type="ARBA" id="ARBA00004123"/>
    </source>
</evidence>
<protein>
    <recommendedName>
        <fullName evidence="7">TF-B3 domain-containing protein</fullName>
    </recommendedName>
</protein>
<proteinExistence type="predicted"/>
<feature type="region of interest" description="Disordered" evidence="6">
    <location>
        <begin position="1"/>
        <end position="24"/>
    </location>
</feature>
<evidence type="ECO:0000256" key="2">
    <source>
        <dbReference type="ARBA" id="ARBA00023015"/>
    </source>
</evidence>
<dbReference type="Proteomes" id="UP000287651">
    <property type="component" value="Unassembled WGS sequence"/>
</dbReference>
<evidence type="ECO:0000256" key="6">
    <source>
        <dbReference type="SAM" id="MobiDB-lite"/>
    </source>
</evidence>
<dbReference type="GO" id="GO:0005634">
    <property type="term" value="C:nucleus"/>
    <property type="evidence" value="ECO:0007669"/>
    <property type="project" value="UniProtKB-SubCell"/>
</dbReference>
<dbReference type="Gene3D" id="2.40.330.10">
    <property type="entry name" value="DNA-binding pseudobarrel domain"/>
    <property type="match status" value="1"/>
</dbReference>
<reference evidence="8 9" key="1">
    <citation type="journal article" date="2014" name="Agronomy (Basel)">
        <title>A Draft Genome Sequence for Ensete ventricosum, the Drought-Tolerant Tree Against Hunger.</title>
        <authorList>
            <person name="Harrison J."/>
            <person name="Moore K.A."/>
            <person name="Paszkiewicz K."/>
            <person name="Jones T."/>
            <person name="Grant M."/>
            <person name="Ambacheew D."/>
            <person name="Muzemil S."/>
            <person name="Studholme D.J."/>
        </authorList>
    </citation>
    <scope>NUCLEOTIDE SEQUENCE [LARGE SCALE GENOMIC DNA]</scope>
</reference>
<dbReference type="SUPFAM" id="SSF101936">
    <property type="entry name" value="DNA-binding pseudobarrel domain"/>
    <property type="match status" value="1"/>
</dbReference>
<sequence length="248" mass="27355">MEAFRVYHTSSSSPSAPPSKHGQAPAAALLDREHMFDKVVTPSDVGKLNRLVIPKQYAERFLPLNSSLAVKGIIMSFEDRAGKQWWFRYCYWNSSQSYVMTKGWSRFVREKQLAAGDTVSFLRSAGKAGQDRLFIDLQHRPPLPITQFSLTGRPVGQWSGLIASSLYYRSACPRHVGVQAEAGRSDTVSMPLVSGSVPVVFGAAKPKQLRLFGVNLEWPDAEGSSNSQSSPSLQPPRRWSTGGAESTH</sequence>
<dbReference type="InterPro" id="IPR044800">
    <property type="entry name" value="LEC2-like"/>
</dbReference>
<dbReference type="InterPro" id="IPR015300">
    <property type="entry name" value="DNA-bd_pseudobarrel_sf"/>
</dbReference>
<comment type="caution">
    <text evidence="8">The sequence shown here is derived from an EMBL/GenBank/DDBJ whole genome shotgun (WGS) entry which is preliminary data.</text>
</comment>
<evidence type="ECO:0000256" key="3">
    <source>
        <dbReference type="ARBA" id="ARBA00023125"/>
    </source>
</evidence>
<feature type="region of interest" description="Disordered" evidence="6">
    <location>
        <begin position="220"/>
        <end position="248"/>
    </location>
</feature>
<dbReference type="SMART" id="SM01019">
    <property type="entry name" value="B3"/>
    <property type="match status" value="1"/>
</dbReference>
<dbReference type="CDD" id="cd10017">
    <property type="entry name" value="B3_DNA"/>
    <property type="match status" value="1"/>
</dbReference>
<dbReference type="AlphaFoldDB" id="A0A426YGF5"/>
<keyword evidence="2" id="KW-0805">Transcription regulation</keyword>
<dbReference type="Pfam" id="PF02362">
    <property type="entry name" value="B3"/>
    <property type="match status" value="1"/>
</dbReference>
<evidence type="ECO:0000256" key="5">
    <source>
        <dbReference type="ARBA" id="ARBA00023242"/>
    </source>
</evidence>
<name>A0A426YGF5_ENSVE</name>
<evidence type="ECO:0000313" key="9">
    <source>
        <dbReference type="Proteomes" id="UP000287651"/>
    </source>
</evidence>
<keyword evidence="5" id="KW-0539">Nucleus</keyword>
<dbReference type="InterPro" id="IPR003340">
    <property type="entry name" value="B3_DNA-bd"/>
</dbReference>
<keyword evidence="4" id="KW-0804">Transcription</keyword>
<organism evidence="8 9">
    <name type="scientific">Ensete ventricosum</name>
    <name type="common">Abyssinian banana</name>
    <name type="synonym">Musa ensete</name>
    <dbReference type="NCBI Taxonomy" id="4639"/>
    <lineage>
        <taxon>Eukaryota</taxon>
        <taxon>Viridiplantae</taxon>
        <taxon>Streptophyta</taxon>
        <taxon>Embryophyta</taxon>
        <taxon>Tracheophyta</taxon>
        <taxon>Spermatophyta</taxon>
        <taxon>Magnoliopsida</taxon>
        <taxon>Liliopsida</taxon>
        <taxon>Zingiberales</taxon>
        <taxon>Musaceae</taxon>
        <taxon>Ensete</taxon>
    </lineage>
</organism>
<feature type="compositionally biased region" description="Low complexity" evidence="6">
    <location>
        <begin position="224"/>
        <end position="240"/>
    </location>
</feature>
<evidence type="ECO:0000313" key="8">
    <source>
        <dbReference type="EMBL" id="RRT50831.1"/>
    </source>
</evidence>
<comment type="subcellular location">
    <subcellularLocation>
        <location evidence="1">Nucleus</location>
    </subcellularLocation>
</comment>
<dbReference type="PANTHER" id="PTHR31140:SF123">
    <property type="entry name" value="B3 DOMAIN-CONTAINING TRANSCRIPTION FACTOR NGA1"/>
    <property type="match status" value="1"/>
</dbReference>
<dbReference type="GO" id="GO:0003700">
    <property type="term" value="F:DNA-binding transcription factor activity"/>
    <property type="evidence" value="ECO:0007669"/>
    <property type="project" value="InterPro"/>
</dbReference>
<gene>
    <name evidence="8" type="ORF">B296_00051473</name>
</gene>